<keyword evidence="5" id="KW-1185">Reference proteome</keyword>
<organism evidence="4 5">
    <name type="scientific">Peptoclostridium acidaminophilum DSM 3953</name>
    <dbReference type="NCBI Taxonomy" id="1286171"/>
    <lineage>
        <taxon>Bacteria</taxon>
        <taxon>Bacillati</taxon>
        <taxon>Bacillota</taxon>
        <taxon>Clostridia</taxon>
        <taxon>Peptostreptococcales</taxon>
        <taxon>Peptoclostridiaceae</taxon>
        <taxon>Peptoclostridium</taxon>
    </lineage>
</organism>
<dbReference type="NCBIfam" id="TIGR01300">
    <property type="entry name" value="CPA3_mnhG_phaG"/>
    <property type="match status" value="1"/>
</dbReference>
<evidence type="ECO:0008006" key="6">
    <source>
        <dbReference type="Google" id="ProtNLM"/>
    </source>
</evidence>
<gene>
    <name evidence="4" type="ORF">EAL2_c20690</name>
</gene>
<sequence length="111" mass="11984">MMIIISNLMLALCCLYMVFGLVGIFRFRNIYARLLTGSKIDTAAMITLLLALMLRSGPGIFSAKLLVILLFIIVTTPISSHIIARSAFDSGLHVKLIEEQPGAAESGKGGE</sequence>
<dbReference type="PATRIC" id="fig|1286171.3.peg.2016"/>
<keyword evidence="3" id="KW-0472">Membrane</keyword>
<feature type="transmembrane region" description="Helical" evidence="3">
    <location>
        <begin position="65"/>
        <end position="84"/>
    </location>
</feature>
<protein>
    <recommendedName>
        <fullName evidence="6">Multisubunit sodium/proton antiporter, MrpG subunit</fullName>
    </recommendedName>
</protein>
<dbReference type="EMBL" id="CP007452">
    <property type="protein sequence ID" value="AHM57350.1"/>
    <property type="molecule type" value="Genomic_DNA"/>
</dbReference>
<dbReference type="AlphaFoldDB" id="W8T8X8"/>
<dbReference type="Pfam" id="PF03334">
    <property type="entry name" value="PhaG_MnhG_YufB"/>
    <property type="match status" value="1"/>
</dbReference>
<keyword evidence="3" id="KW-0812">Transmembrane</keyword>
<keyword evidence="3" id="KW-1133">Transmembrane helix</keyword>
<name>W8T8X8_PEPAC</name>
<evidence type="ECO:0000256" key="2">
    <source>
        <dbReference type="ARBA" id="ARBA00008404"/>
    </source>
</evidence>
<dbReference type="STRING" id="1286171.EAL2_c20690"/>
<reference evidence="4 5" key="1">
    <citation type="journal article" date="2014" name="Genome Announc.">
        <title>Complete Genome Sequence of Amino Acid-Utilizing Eubacterium acidaminophilum al-2 (DSM 3953).</title>
        <authorList>
            <person name="Poehlein A."/>
            <person name="Andreesen J.R."/>
            <person name="Daniel R."/>
        </authorList>
    </citation>
    <scope>NUCLEOTIDE SEQUENCE [LARGE SCALE GENOMIC DNA]</scope>
    <source>
        <strain evidence="4 5">DSM 3953</strain>
    </source>
</reference>
<dbReference type="Proteomes" id="UP000019591">
    <property type="component" value="Chromosome"/>
</dbReference>
<comment type="subcellular location">
    <subcellularLocation>
        <location evidence="1">Membrane</location>
        <topology evidence="1">Multi-pass membrane protein</topology>
    </subcellularLocation>
</comment>
<evidence type="ECO:0000313" key="5">
    <source>
        <dbReference type="Proteomes" id="UP000019591"/>
    </source>
</evidence>
<dbReference type="PANTHER" id="PTHR34703:SF1">
    <property type="entry name" value="ANTIPORTER SUBUNIT MNHG2-RELATED"/>
    <property type="match status" value="1"/>
</dbReference>
<comment type="similarity">
    <text evidence="2">Belongs to the CPA3 antiporters (TC 2.A.63) subunit G family.</text>
</comment>
<dbReference type="OrthoDB" id="9806575at2"/>
<evidence type="ECO:0000313" key="4">
    <source>
        <dbReference type="EMBL" id="AHM57350.1"/>
    </source>
</evidence>
<dbReference type="PANTHER" id="PTHR34703">
    <property type="entry name" value="ANTIPORTER SUBUNIT MNHG2-RELATED"/>
    <property type="match status" value="1"/>
</dbReference>
<accession>W8T8X8</accession>
<evidence type="ECO:0000256" key="1">
    <source>
        <dbReference type="ARBA" id="ARBA00004141"/>
    </source>
</evidence>
<feature type="transmembrane region" description="Helical" evidence="3">
    <location>
        <begin position="30"/>
        <end position="53"/>
    </location>
</feature>
<dbReference type="InterPro" id="IPR005133">
    <property type="entry name" value="PhaG_MnhG_YufB"/>
</dbReference>
<dbReference type="eggNOG" id="COG1320">
    <property type="taxonomic scope" value="Bacteria"/>
</dbReference>
<dbReference type="GO" id="GO:0015385">
    <property type="term" value="F:sodium:proton antiporter activity"/>
    <property type="evidence" value="ECO:0007669"/>
    <property type="project" value="TreeGrafter"/>
</dbReference>
<dbReference type="HOGENOM" id="CLU_121334_2_3_9"/>
<dbReference type="KEGG" id="eac:EAL2_c20690"/>
<proteinExistence type="inferred from homology"/>
<dbReference type="RefSeq" id="WP_025436280.1">
    <property type="nucleotide sequence ID" value="NZ_CP007452.1"/>
</dbReference>
<evidence type="ECO:0000256" key="3">
    <source>
        <dbReference type="SAM" id="Phobius"/>
    </source>
</evidence>